<organism evidence="1 2">
    <name type="scientific">Cohnella abietis</name>
    <dbReference type="NCBI Taxonomy" id="2507935"/>
    <lineage>
        <taxon>Bacteria</taxon>
        <taxon>Bacillati</taxon>
        <taxon>Bacillota</taxon>
        <taxon>Bacilli</taxon>
        <taxon>Bacillales</taxon>
        <taxon>Paenibacillaceae</taxon>
        <taxon>Cohnella</taxon>
    </lineage>
</organism>
<dbReference type="KEGG" id="cohn:KCTCHS21_52650"/>
<evidence type="ECO:0000313" key="1">
    <source>
        <dbReference type="EMBL" id="BBI35866.1"/>
    </source>
</evidence>
<dbReference type="OrthoDB" id="2467654at2"/>
<proteinExistence type="predicted"/>
<dbReference type="AlphaFoldDB" id="A0A3T1DCJ8"/>
<evidence type="ECO:0000313" key="2">
    <source>
        <dbReference type="Proteomes" id="UP000289856"/>
    </source>
</evidence>
<dbReference type="Proteomes" id="UP000289856">
    <property type="component" value="Chromosome"/>
</dbReference>
<protein>
    <submittedName>
        <fullName evidence="1">Uncharacterized protein</fullName>
    </submittedName>
</protein>
<accession>A0A3T1DCJ8</accession>
<name>A0A3T1DCJ8_9BACL</name>
<dbReference type="EMBL" id="AP019400">
    <property type="protein sequence ID" value="BBI35866.1"/>
    <property type="molecule type" value="Genomic_DNA"/>
</dbReference>
<dbReference type="RefSeq" id="WP_130614908.1">
    <property type="nucleotide sequence ID" value="NZ_AP019400.1"/>
</dbReference>
<keyword evidence="2" id="KW-1185">Reference proteome</keyword>
<reference evidence="1 2" key="1">
    <citation type="submission" date="2019-01" db="EMBL/GenBank/DDBJ databases">
        <title>Complete genome sequence of Cohnella hallensis HS21 isolated from Korean fir (Abies koreana) rhizospheric soil.</title>
        <authorList>
            <person name="Jiang L."/>
            <person name="Kang S.W."/>
            <person name="Kim S."/>
            <person name="Jung J."/>
            <person name="Kim C.Y."/>
            <person name="Kim D.H."/>
            <person name="Kim S.W."/>
            <person name="Lee J."/>
        </authorList>
    </citation>
    <scope>NUCLEOTIDE SEQUENCE [LARGE SCALE GENOMIC DNA]</scope>
    <source>
        <strain evidence="1 2">HS21</strain>
    </source>
</reference>
<sequence>MSIIFRDAEHAWNPTPEEIRVWAYSNEKIPEQDWELAVNSFENIPMICSFIDDENCNHISFFLCSLYVFTGDIVKSEEIEEIDRLSLLLDKVEMSAETEKLNEWINRSKYLIEHPNTYDYAYWGLGSKYAY</sequence>
<gene>
    <name evidence="1" type="ORF">KCTCHS21_52650</name>
</gene>